<dbReference type="EMBL" id="OU015584">
    <property type="protein sequence ID" value="CAG5078041.1"/>
    <property type="molecule type" value="Genomic_DNA"/>
</dbReference>
<evidence type="ECO:0008006" key="4">
    <source>
        <dbReference type="Google" id="ProtNLM"/>
    </source>
</evidence>
<dbReference type="RefSeq" id="WP_258540785.1">
    <property type="nucleotide sequence ID" value="NZ_OU015584.1"/>
</dbReference>
<accession>A0A916NQ12</accession>
<dbReference type="KEGG" id="ptan:CRYO30217_00553"/>
<evidence type="ECO:0000313" key="3">
    <source>
        <dbReference type="Proteomes" id="UP000683507"/>
    </source>
</evidence>
<reference evidence="2" key="1">
    <citation type="submission" date="2021-04" db="EMBL/GenBank/DDBJ databases">
        <authorList>
            <person name="Rodrigo-Torres L."/>
            <person name="Arahal R. D."/>
            <person name="Lucena T."/>
        </authorList>
    </citation>
    <scope>NUCLEOTIDE SEQUENCE</scope>
    <source>
        <strain evidence="2">AS29M-1</strain>
    </source>
</reference>
<proteinExistence type="predicted"/>
<feature type="signal peptide" evidence="1">
    <location>
        <begin position="1"/>
        <end position="19"/>
    </location>
</feature>
<name>A0A916NQ12_9FLAO</name>
<dbReference type="AlphaFoldDB" id="A0A916NQ12"/>
<feature type="chain" id="PRO_5037057330" description="Nuclear transport factor 2 family protein" evidence="1">
    <location>
        <begin position="20"/>
        <end position="156"/>
    </location>
</feature>
<sequence length="156" mass="17689">MKQLILIIALSIQSLFVVAQSSNDIASMTARICQTDSVWSTLGVYNEDSVLVFHIQTPDYESFGAPSYAYEKFDLVFDVSSNLLFNQTPFGKIDLVDVSKKKSTVVIELSGLGDRKNDGLWTYAVYRFRRSKGGPWLLDGVDYRFDDYFKGKKLDE</sequence>
<organism evidence="2 3">
    <name type="scientific">Parvicella tangerina</name>
    <dbReference type="NCBI Taxonomy" id="2829795"/>
    <lineage>
        <taxon>Bacteria</taxon>
        <taxon>Pseudomonadati</taxon>
        <taxon>Bacteroidota</taxon>
        <taxon>Flavobacteriia</taxon>
        <taxon>Flavobacteriales</taxon>
        <taxon>Parvicellaceae</taxon>
        <taxon>Parvicella</taxon>
    </lineage>
</organism>
<protein>
    <recommendedName>
        <fullName evidence="4">Nuclear transport factor 2 family protein</fullName>
    </recommendedName>
</protein>
<evidence type="ECO:0000256" key="1">
    <source>
        <dbReference type="SAM" id="SignalP"/>
    </source>
</evidence>
<evidence type="ECO:0000313" key="2">
    <source>
        <dbReference type="EMBL" id="CAG5078041.1"/>
    </source>
</evidence>
<keyword evidence="3" id="KW-1185">Reference proteome</keyword>
<gene>
    <name evidence="2" type="ORF">CRYO30217_00553</name>
</gene>
<keyword evidence="1" id="KW-0732">Signal</keyword>
<dbReference type="Proteomes" id="UP000683507">
    <property type="component" value="Chromosome"/>
</dbReference>